<protein>
    <submittedName>
        <fullName evidence="1">Uncharacterized protein</fullName>
    </submittedName>
</protein>
<dbReference type="Proteomes" id="UP001444661">
    <property type="component" value="Unassembled WGS sequence"/>
</dbReference>
<evidence type="ECO:0000313" key="1">
    <source>
        <dbReference type="EMBL" id="KAK8050956.1"/>
    </source>
</evidence>
<gene>
    <name evidence="1" type="ORF">PG993_002341</name>
</gene>
<name>A0ABR1TWC4_9PEZI</name>
<dbReference type="EMBL" id="JAQQWK010000002">
    <property type="protein sequence ID" value="KAK8050956.1"/>
    <property type="molecule type" value="Genomic_DNA"/>
</dbReference>
<keyword evidence="2" id="KW-1185">Reference proteome</keyword>
<sequence length="62" mass="6958">MDTCACLFNLCIITTRRNINMGTLNPPPAYHLALYESAHAQSGFQAQIGMEHAHVCYFDWVA</sequence>
<reference evidence="1 2" key="1">
    <citation type="submission" date="2023-01" db="EMBL/GenBank/DDBJ databases">
        <title>Analysis of 21 Apiospora genomes using comparative genomics revels a genus with tremendous synthesis potential of carbohydrate active enzymes and secondary metabolites.</title>
        <authorList>
            <person name="Sorensen T."/>
        </authorList>
    </citation>
    <scope>NUCLEOTIDE SEQUENCE [LARGE SCALE GENOMIC DNA]</scope>
    <source>
        <strain evidence="1 2">CBS 33761</strain>
    </source>
</reference>
<organism evidence="1 2">
    <name type="scientific">Apiospora rasikravindrae</name>
    <dbReference type="NCBI Taxonomy" id="990691"/>
    <lineage>
        <taxon>Eukaryota</taxon>
        <taxon>Fungi</taxon>
        <taxon>Dikarya</taxon>
        <taxon>Ascomycota</taxon>
        <taxon>Pezizomycotina</taxon>
        <taxon>Sordariomycetes</taxon>
        <taxon>Xylariomycetidae</taxon>
        <taxon>Amphisphaeriales</taxon>
        <taxon>Apiosporaceae</taxon>
        <taxon>Apiospora</taxon>
    </lineage>
</organism>
<evidence type="ECO:0000313" key="2">
    <source>
        <dbReference type="Proteomes" id="UP001444661"/>
    </source>
</evidence>
<comment type="caution">
    <text evidence="1">The sequence shown here is derived from an EMBL/GenBank/DDBJ whole genome shotgun (WGS) entry which is preliminary data.</text>
</comment>
<accession>A0ABR1TWC4</accession>
<proteinExistence type="predicted"/>